<name>A0A0R3PEB9_ANGCS</name>
<dbReference type="WBParaSite" id="ACOC_0000239501-mRNA-1">
    <property type="protein sequence ID" value="ACOC_0000239501-mRNA-1"/>
    <property type="gene ID" value="ACOC_0000239501"/>
</dbReference>
<keyword evidence="2" id="KW-1185">Reference proteome</keyword>
<reference evidence="1 2" key="2">
    <citation type="submission" date="2018-11" db="EMBL/GenBank/DDBJ databases">
        <authorList>
            <consortium name="Pathogen Informatics"/>
        </authorList>
    </citation>
    <scope>NUCLEOTIDE SEQUENCE [LARGE SCALE GENOMIC DNA]</scope>
    <source>
        <strain evidence="1 2">Costa Rica</strain>
    </source>
</reference>
<evidence type="ECO:0000313" key="3">
    <source>
        <dbReference type="WBParaSite" id="ACOC_0000239501-mRNA-1"/>
    </source>
</evidence>
<dbReference type="Proteomes" id="UP000267027">
    <property type="component" value="Unassembled WGS sequence"/>
</dbReference>
<dbReference type="OMA" id="DILWVAT"/>
<organism evidence="3">
    <name type="scientific">Angiostrongylus costaricensis</name>
    <name type="common">Nematode worm</name>
    <dbReference type="NCBI Taxonomy" id="334426"/>
    <lineage>
        <taxon>Eukaryota</taxon>
        <taxon>Metazoa</taxon>
        <taxon>Ecdysozoa</taxon>
        <taxon>Nematoda</taxon>
        <taxon>Chromadorea</taxon>
        <taxon>Rhabditida</taxon>
        <taxon>Rhabditina</taxon>
        <taxon>Rhabditomorpha</taxon>
        <taxon>Strongyloidea</taxon>
        <taxon>Metastrongylidae</taxon>
        <taxon>Angiostrongylus</taxon>
    </lineage>
</organism>
<evidence type="ECO:0000313" key="2">
    <source>
        <dbReference type="Proteomes" id="UP000267027"/>
    </source>
</evidence>
<gene>
    <name evidence="1" type="ORF">ACOC_LOCUS2396</name>
</gene>
<reference evidence="3" key="1">
    <citation type="submission" date="2017-02" db="UniProtKB">
        <authorList>
            <consortium name="WormBaseParasite"/>
        </authorList>
    </citation>
    <scope>IDENTIFICATION</scope>
</reference>
<protein>
    <submittedName>
        <fullName evidence="3">Chorein_N domain-containing protein</fullName>
    </submittedName>
</protein>
<dbReference type="PANTHER" id="PTHR22774">
    <property type="entry name" value="CHOREIN N-TERMINAL DOMAIN-CONTAINING PROTEIN"/>
    <property type="match status" value="1"/>
</dbReference>
<dbReference type="EMBL" id="UYYA01000476">
    <property type="protein sequence ID" value="VDM53981.1"/>
    <property type="molecule type" value="Genomic_DNA"/>
</dbReference>
<evidence type="ECO:0000313" key="1">
    <source>
        <dbReference type="EMBL" id="VDM53981.1"/>
    </source>
</evidence>
<dbReference type="InterPro" id="IPR026728">
    <property type="entry name" value="BLTP3A/B"/>
</dbReference>
<dbReference type="OrthoDB" id="43807at2759"/>
<sequence length="749" mass="84731">MCSSRFARNLKPEQISLDVFKGKSKLHFIEINEEVLTDVLELPSWLRINRAFCTGVTVSVPWTKLKSAPVQIFIDEISVEVVLTSEPPVDRKSDRLVSTLGENASYGFADKVVEGMSLYINTVEISFGSDAFGGSFMLSRLSVESRTPGWQIAQDLRLTRINCPDLSRVLLYKQISWQLLRIEASTKTERSEKRCTINAPLRLITSGGKIRVALKKNTLDGTVLNAQIHMLLDDILWVATLPQLRSAVIFYSYIMSLVRKSEKESTAVVNLSTKPAETVFPNGQIPSVSNAYRTFDFEQTSYHLHIRKIDLHLCDDTTSNFTHPPDWDIESGAIQVTLYRVLIDVYPRTLATSDRMNWPRYVAPNDFTRWIDRRLAEQLSHFSVESDEAVRTRLWSCWPELLSFNVLVRIYDLVVQCVSDLNSKRDSLQNLFASDRHLKSLPNDQFILHFEFTNFMFPMSSTLPVPAPTSFLQLGPFSILFDQRTIRWCLYVIHNISTAFKQSVGIEMEPIPHSDLRVDLITPKVVISLPKRSNDDRRLPLRLLISFSTLSLSNCSFGQSMSFEMLNASTAYMKQLDLFGGGPVLAGDLPQLFDECVPCGANERLWLRTSPCWVETDYGLNTKPLPVIADVTFSGAIIVRPEQLNVYIESATEINAVLDHFQFLQLKRLSASLSDYCDILASDQKHFNSECNSGFPTVAILLAINQIRTHILLTMGPMPSPYYGSPAFTETIVDSLSGRIIMECITLKK</sequence>
<dbReference type="Pfam" id="PF24917">
    <property type="entry name" value="BLTP3A_B"/>
    <property type="match status" value="2"/>
</dbReference>
<accession>A0A0R3PEB9</accession>
<dbReference type="AlphaFoldDB" id="A0A0R3PEB9"/>
<proteinExistence type="predicted"/>
<dbReference type="PANTHER" id="PTHR22774:SF11">
    <property type="entry name" value="CHOREIN N-TERMINAL DOMAIN-CONTAINING PROTEIN"/>
    <property type="match status" value="1"/>
</dbReference>